<evidence type="ECO:0000256" key="1">
    <source>
        <dbReference type="SAM" id="SignalP"/>
    </source>
</evidence>
<dbReference type="OrthoDB" id="1828825at2"/>
<dbReference type="PANTHER" id="PTHR43784:SF2">
    <property type="entry name" value="GDSL-LIKE LIPASE_ACYLHYDROLASE, PUTATIVE (AFU_ORTHOLOGUE AFUA_2G00820)-RELATED"/>
    <property type="match status" value="1"/>
</dbReference>
<dbReference type="EMBL" id="CP038634">
    <property type="protein sequence ID" value="QBY49682.1"/>
    <property type="molecule type" value="Genomic_DNA"/>
</dbReference>
<keyword evidence="1" id="KW-0732">Signal</keyword>
<dbReference type="PROSITE" id="PS51257">
    <property type="entry name" value="PROKAR_LIPOPROTEIN"/>
    <property type="match status" value="1"/>
</dbReference>
<dbReference type="Pfam" id="PF13472">
    <property type="entry name" value="Lipase_GDSL_2"/>
    <property type="match status" value="1"/>
</dbReference>
<dbReference type="PANTHER" id="PTHR43784">
    <property type="entry name" value="GDSL-LIKE LIPASE/ACYLHYDROLASE, PUTATIVE (AFU_ORTHOLOGUE AFUA_2G00820)-RELATED"/>
    <property type="match status" value="1"/>
</dbReference>
<dbReference type="AlphaFoldDB" id="A0A4V1BXV9"/>
<name>A0A4V1BXV9_9BURK</name>
<dbReference type="Gene3D" id="3.40.50.1110">
    <property type="entry name" value="SGNH hydrolase"/>
    <property type="match status" value="1"/>
</dbReference>
<dbReference type="InterPro" id="IPR036514">
    <property type="entry name" value="SGNH_hydro_sf"/>
</dbReference>
<evidence type="ECO:0000313" key="4">
    <source>
        <dbReference type="Proteomes" id="UP000295294"/>
    </source>
</evidence>
<dbReference type="InterPro" id="IPR053140">
    <property type="entry name" value="GDSL_Rv0518-like"/>
</dbReference>
<evidence type="ECO:0000313" key="3">
    <source>
        <dbReference type="EMBL" id="QBY49682.1"/>
    </source>
</evidence>
<gene>
    <name evidence="3" type="ORF">E0W60_00080</name>
</gene>
<feature type="signal peptide" evidence="1">
    <location>
        <begin position="1"/>
        <end position="18"/>
    </location>
</feature>
<evidence type="ECO:0000259" key="2">
    <source>
        <dbReference type="Pfam" id="PF13472"/>
    </source>
</evidence>
<organism evidence="3 4">
    <name type="scientific">Cupriavidus oxalaticus</name>
    <dbReference type="NCBI Taxonomy" id="96344"/>
    <lineage>
        <taxon>Bacteria</taxon>
        <taxon>Pseudomonadati</taxon>
        <taxon>Pseudomonadota</taxon>
        <taxon>Betaproteobacteria</taxon>
        <taxon>Burkholderiales</taxon>
        <taxon>Burkholderiaceae</taxon>
        <taxon>Cupriavidus</taxon>
    </lineage>
</organism>
<sequence>MGINRYVWMIAAMVSALAGCGGGEGNEPAAPVAAQVPLVAPGNWVVMGSSSAQGTGASAGHAWAALLLARVQGAGVSMENLAKGGSVTYEGLSASASPTPNRPQPDLQHNVDAALSGKPRLLLLSYPTNDSAIGYTVDETVRNLLAIRATAQAAGTAVLLLSTQPRNMAPDLLARLPAVDAQLASAAGACFVQVREALAGADDKLAPAYDAGDGVHPNDAGHAVILAHIQATLDAGQCVRLK</sequence>
<dbReference type="RefSeq" id="WP_135702496.1">
    <property type="nucleotide sequence ID" value="NZ_CP038634.1"/>
</dbReference>
<dbReference type="InterPro" id="IPR013830">
    <property type="entry name" value="SGNH_hydro"/>
</dbReference>
<reference evidence="3 4" key="1">
    <citation type="submission" date="2019-03" db="EMBL/GenBank/DDBJ databases">
        <title>Efficiently degradation of phenoxyalkanoic acid herbicides by Cupriavidus oxalaticus strain X32.</title>
        <authorList>
            <person name="Sheng X."/>
        </authorList>
    </citation>
    <scope>NUCLEOTIDE SEQUENCE [LARGE SCALE GENOMIC DNA]</scope>
    <source>
        <strain evidence="3 4">X32</strain>
    </source>
</reference>
<dbReference type="Proteomes" id="UP000295294">
    <property type="component" value="Chromosome 1"/>
</dbReference>
<accession>A0A4V1BXV9</accession>
<dbReference type="KEGG" id="cox:E0W60_00080"/>
<feature type="domain" description="SGNH hydrolase-type esterase" evidence="2">
    <location>
        <begin position="47"/>
        <end position="224"/>
    </location>
</feature>
<dbReference type="GO" id="GO:0016788">
    <property type="term" value="F:hydrolase activity, acting on ester bonds"/>
    <property type="evidence" value="ECO:0007669"/>
    <property type="project" value="UniProtKB-ARBA"/>
</dbReference>
<dbReference type="SUPFAM" id="SSF52266">
    <property type="entry name" value="SGNH hydrolase"/>
    <property type="match status" value="1"/>
</dbReference>
<feature type="chain" id="PRO_5020848279" description="SGNH hydrolase-type esterase domain-containing protein" evidence="1">
    <location>
        <begin position="19"/>
        <end position="242"/>
    </location>
</feature>
<proteinExistence type="predicted"/>
<protein>
    <recommendedName>
        <fullName evidence="2">SGNH hydrolase-type esterase domain-containing protein</fullName>
    </recommendedName>
</protein>